<dbReference type="InterPro" id="IPR036520">
    <property type="entry name" value="UPF0759_sf"/>
</dbReference>
<dbReference type="Proteomes" id="UP000177925">
    <property type="component" value="Unassembled WGS sequence"/>
</dbReference>
<evidence type="ECO:0008006" key="3">
    <source>
        <dbReference type="Google" id="ProtNLM"/>
    </source>
</evidence>
<dbReference type="InterPro" id="IPR002763">
    <property type="entry name" value="DUF72"/>
</dbReference>
<dbReference type="Pfam" id="PF01904">
    <property type="entry name" value="DUF72"/>
    <property type="match status" value="1"/>
</dbReference>
<gene>
    <name evidence="1" type="ORF">A2150_05515</name>
</gene>
<reference evidence="1 2" key="1">
    <citation type="journal article" date="2016" name="Nat. Commun.">
        <title>Thousands of microbial genomes shed light on interconnected biogeochemical processes in an aquifer system.</title>
        <authorList>
            <person name="Anantharaman K."/>
            <person name="Brown C.T."/>
            <person name="Hug L.A."/>
            <person name="Sharon I."/>
            <person name="Castelle C.J."/>
            <person name="Probst A.J."/>
            <person name="Thomas B.C."/>
            <person name="Singh A."/>
            <person name="Wilkins M.J."/>
            <person name="Karaoz U."/>
            <person name="Brodie E.L."/>
            <person name="Williams K.H."/>
            <person name="Hubbard S.S."/>
            <person name="Banfield J.F."/>
        </authorList>
    </citation>
    <scope>NUCLEOTIDE SEQUENCE [LARGE SCALE GENOMIC DNA]</scope>
</reference>
<accession>A0A1F6TAP1</accession>
<dbReference type="AlphaFoldDB" id="A0A1F6TAP1"/>
<proteinExistence type="predicted"/>
<organism evidence="1 2">
    <name type="scientific">Candidatus Muproteobacteria bacterium RBG_16_64_11</name>
    <dbReference type="NCBI Taxonomy" id="1817758"/>
    <lineage>
        <taxon>Bacteria</taxon>
        <taxon>Pseudomonadati</taxon>
        <taxon>Pseudomonadota</taxon>
        <taxon>Candidatus Muproteobacteria</taxon>
    </lineage>
</organism>
<dbReference type="SUPFAM" id="SSF117396">
    <property type="entry name" value="TM1631-like"/>
    <property type="match status" value="1"/>
</dbReference>
<name>A0A1F6TAP1_9PROT</name>
<dbReference type="Gene3D" id="3.20.20.410">
    <property type="entry name" value="Protein of unknown function UPF0759"/>
    <property type="match status" value="1"/>
</dbReference>
<sequence>MSEAILIGTRGWDHDAWQGGFYPAELPAEWRFCYYSNLLRAVLVPAEAWAGATPAAVAQWAEDSDAGFRFVLEPPPLASAMELAAFLRLVEPIASQTDGFLASAASLEPAQFDMLLAGLARLHPVCVDLPAGGPSPEVSALLAAHRVGRCWHCVSEDMPAPGGALLVALSAAGPAPATHKDVGSVAVGGSRERQLRRTLEALARWQAPGGRAALFFEGPGAAEAARTARTLAELMGI</sequence>
<evidence type="ECO:0000313" key="2">
    <source>
        <dbReference type="Proteomes" id="UP000177925"/>
    </source>
</evidence>
<evidence type="ECO:0000313" key="1">
    <source>
        <dbReference type="EMBL" id="OGI42182.1"/>
    </source>
</evidence>
<dbReference type="STRING" id="1817758.A2150_05515"/>
<comment type="caution">
    <text evidence="1">The sequence shown here is derived from an EMBL/GenBank/DDBJ whole genome shotgun (WGS) entry which is preliminary data.</text>
</comment>
<protein>
    <recommendedName>
        <fullName evidence="3">DUF72 domain-containing protein</fullName>
    </recommendedName>
</protein>
<dbReference type="EMBL" id="MFSS01000096">
    <property type="protein sequence ID" value="OGI42182.1"/>
    <property type="molecule type" value="Genomic_DNA"/>
</dbReference>